<proteinExistence type="predicted"/>
<accession>A0A0F9TI01</accession>
<gene>
    <name evidence="1" type="ORF">LCGC14_0389640</name>
</gene>
<name>A0A0F9TI01_9ZZZZ</name>
<comment type="caution">
    <text evidence="1">The sequence shown here is derived from an EMBL/GenBank/DDBJ whole genome shotgun (WGS) entry which is preliminary data.</text>
</comment>
<dbReference type="AlphaFoldDB" id="A0A0F9TI01"/>
<dbReference type="EMBL" id="LAZR01000324">
    <property type="protein sequence ID" value="KKN74547.1"/>
    <property type="molecule type" value="Genomic_DNA"/>
</dbReference>
<protein>
    <submittedName>
        <fullName evidence="1">Uncharacterized protein</fullName>
    </submittedName>
</protein>
<sequence>MAFALDDRVRETSTTTGTGTLDLDGAVSNFQTFVAGIGSTNTTHYAIINRDAAEWEVGLGTVTDAAPDTLARTTVFSSSNGDAAVSFSAGTKDVICTRPAGTVAAALLVMRPETSQNITVASAAIISTTSHIELTSDADYLLTSTPSIVAGRDGQMLYIHNGNASDTVTIQDDSVLAGSDVHLGGASGIIKPMSTMTLQYHTDTPAWSIISNPNEAAIGATASVLNVRNTSGSSIAGGSPVYITGYNTGLNLITIDLADANDAAKMPAVGITSAAIGNNANGTVITSGIAEGQIDCVGQAVGDGIWVSTTAGAVVFVRPSVDNIQRIGTVAHVAQDVVHIFGAGRANDIPIIVPAHTLGGTISGADKEVNRIKLKDYGEVVNIIGGTGGGAQTIDLELGNVVSATQDTGATTYTFSNPPASGTMGGFTFFLTNGASNGGTVWPGSVDWDGGNVPSLTAAGVDVLVFETIDGGTIWYGFAAGLDFS</sequence>
<evidence type="ECO:0000313" key="1">
    <source>
        <dbReference type="EMBL" id="KKN74547.1"/>
    </source>
</evidence>
<reference evidence="1" key="1">
    <citation type="journal article" date="2015" name="Nature">
        <title>Complex archaea that bridge the gap between prokaryotes and eukaryotes.</title>
        <authorList>
            <person name="Spang A."/>
            <person name="Saw J.H."/>
            <person name="Jorgensen S.L."/>
            <person name="Zaremba-Niedzwiedzka K."/>
            <person name="Martijn J."/>
            <person name="Lind A.E."/>
            <person name="van Eijk R."/>
            <person name="Schleper C."/>
            <person name="Guy L."/>
            <person name="Ettema T.J."/>
        </authorList>
    </citation>
    <scope>NUCLEOTIDE SEQUENCE</scope>
</reference>
<organism evidence="1">
    <name type="scientific">marine sediment metagenome</name>
    <dbReference type="NCBI Taxonomy" id="412755"/>
    <lineage>
        <taxon>unclassified sequences</taxon>
        <taxon>metagenomes</taxon>
        <taxon>ecological metagenomes</taxon>
    </lineage>
</organism>